<keyword evidence="2" id="KW-0238">DNA-binding</keyword>
<sequence length="192" mass="21370">MARPVEFNQKKVIDSVVKLFWEHGYEATSMKNISEVTGLQPGSLYAAFGNKRALFLTAIDTYFEASIENLKAILFGEGTPLQRIRELFLYTVDDTCRKDTQGCMLVNTLLETPADDEALHTHIARMFRVVEEAIREVLIEAAACGELAAGKDPAIQAKLLINNIYGLRVYGKLQPKGPAMMEMVEDLVASLK</sequence>
<organism evidence="5">
    <name type="scientific">hydrothermal vent metagenome</name>
    <dbReference type="NCBI Taxonomy" id="652676"/>
    <lineage>
        <taxon>unclassified sequences</taxon>
        <taxon>metagenomes</taxon>
        <taxon>ecological metagenomes</taxon>
    </lineage>
</organism>
<dbReference type="EMBL" id="UOFN01000002">
    <property type="protein sequence ID" value="VAW72543.1"/>
    <property type="molecule type" value="Genomic_DNA"/>
</dbReference>
<dbReference type="PRINTS" id="PR00455">
    <property type="entry name" value="HTHTETR"/>
</dbReference>
<feature type="domain" description="HTH tetR-type" evidence="4">
    <location>
        <begin position="6"/>
        <end position="66"/>
    </location>
</feature>
<dbReference type="Gene3D" id="1.10.357.10">
    <property type="entry name" value="Tetracycline Repressor, domain 2"/>
    <property type="match status" value="1"/>
</dbReference>
<dbReference type="SUPFAM" id="SSF46689">
    <property type="entry name" value="Homeodomain-like"/>
    <property type="match status" value="1"/>
</dbReference>
<dbReference type="GO" id="GO:0003677">
    <property type="term" value="F:DNA binding"/>
    <property type="evidence" value="ECO:0007669"/>
    <property type="project" value="UniProtKB-KW"/>
</dbReference>
<dbReference type="InterPro" id="IPR001647">
    <property type="entry name" value="HTH_TetR"/>
</dbReference>
<dbReference type="PANTHER" id="PTHR47506">
    <property type="entry name" value="TRANSCRIPTIONAL REGULATORY PROTEIN"/>
    <property type="match status" value="1"/>
</dbReference>
<dbReference type="SUPFAM" id="SSF48498">
    <property type="entry name" value="Tetracyclin repressor-like, C-terminal domain"/>
    <property type="match status" value="1"/>
</dbReference>
<dbReference type="Gene3D" id="1.10.10.60">
    <property type="entry name" value="Homeodomain-like"/>
    <property type="match status" value="1"/>
</dbReference>
<evidence type="ECO:0000256" key="3">
    <source>
        <dbReference type="ARBA" id="ARBA00023163"/>
    </source>
</evidence>
<reference evidence="5" key="1">
    <citation type="submission" date="2018-06" db="EMBL/GenBank/DDBJ databases">
        <authorList>
            <person name="Zhirakovskaya E."/>
        </authorList>
    </citation>
    <scope>NUCLEOTIDE SEQUENCE</scope>
</reference>
<accession>A0A3B0Y833</accession>
<dbReference type="InterPro" id="IPR011075">
    <property type="entry name" value="TetR_C"/>
</dbReference>
<evidence type="ECO:0000256" key="1">
    <source>
        <dbReference type="ARBA" id="ARBA00023015"/>
    </source>
</evidence>
<keyword evidence="1" id="KW-0805">Transcription regulation</keyword>
<dbReference type="InterPro" id="IPR036271">
    <property type="entry name" value="Tet_transcr_reg_TetR-rel_C_sf"/>
</dbReference>
<evidence type="ECO:0000313" key="5">
    <source>
        <dbReference type="EMBL" id="VAW72543.1"/>
    </source>
</evidence>
<protein>
    <submittedName>
        <fullName evidence="5">Transcriptional regulator, AcrR family</fullName>
    </submittedName>
</protein>
<dbReference type="PANTHER" id="PTHR47506:SF10">
    <property type="entry name" value="TRANSCRIPTIONAL REGULATORY PROTEIN"/>
    <property type="match status" value="1"/>
</dbReference>
<dbReference type="Pfam" id="PF00440">
    <property type="entry name" value="TetR_N"/>
    <property type="match status" value="1"/>
</dbReference>
<gene>
    <name evidence="5" type="ORF">MNBD_GAMMA15-1541</name>
</gene>
<dbReference type="PROSITE" id="PS50977">
    <property type="entry name" value="HTH_TETR_2"/>
    <property type="match status" value="1"/>
</dbReference>
<dbReference type="PROSITE" id="PS01081">
    <property type="entry name" value="HTH_TETR_1"/>
    <property type="match status" value="1"/>
</dbReference>
<evidence type="ECO:0000259" key="4">
    <source>
        <dbReference type="PROSITE" id="PS50977"/>
    </source>
</evidence>
<dbReference type="InterPro" id="IPR023772">
    <property type="entry name" value="DNA-bd_HTH_TetR-type_CS"/>
</dbReference>
<proteinExistence type="predicted"/>
<keyword evidence="3" id="KW-0804">Transcription</keyword>
<evidence type="ECO:0000256" key="2">
    <source>
        <dbReference type="ARBA" id="ARBA00023125"/>
    </source>
</evidence>
<dbReference type="InterPro" id="IPR009057">
    <property type="entry name" value="Homeodomain-like_sf"/>
</dbReference>
<dbReference type="Pfam" id="PF16925">
    <property type="entry name" value="TetR_C_13"/>
    <property type="match status" value="1"/>
</dbReference>
<dbReference type="AlphaFoldDB" id="A0A3B0Y833"/>
<name>A0A3B0Y833_9ZZZZ</name>